<dbReference type="PRINTS" id="PR00447">
    <property type="entry name" value="NATRESASSCMP"/>
</dbReference>
<dbReference type="Pfam" id="PF01566">
    <property type="entry name" value="Nramp"/>
    <property type="match status" value="1"/>
</dbReference>
<dbReference type="Gene3D" id="3.40.50.620">
    <property type="entry name" value="HUPs"/>
    <property type="match status" value="1"/>
</dbReference>
<feature type="transmembrane region" description="Helical" evidence="5">
    <location>
        <begin position="344"/>
        <end position="363"/>
    </location>
</feature>
<reference evidence="7 8" key="1">
    <citation type="submission" date="2014-04" db="EMBL/GenBank/DDBJ databases">
        <title>The Genome Sequence of Thermoanaerobaculum aquaticum MP-01, The First Cultivated Group 23 Acidobacterium.</title>
        <authorList>
            <person name="Stamps B.W."/>
            <person name="Losey N.A."/>
            <person name="Lawson P.A."/>
            <person name="Stevenson B.S."/>
        </authorList>
    </citation>
    <scope>NUCLEOTIDE SEQUENCE [LARGE SCALE GENOMIC DNA]</scope>
    <source>
        <strain evidence="7 8">MP-01</strain>
    </source>
</reference>
<keyword evidence="3 5" id="KW-1133">Transmembrane helix</keyword>
<feature type="transmembrane region" description="Helical" evidence="5">
    <location>
        <begin position="369"/>
        <end position="389"/>
    </location>
</feature>
<keyword evidence="5" id="KW-0813">Transport</keyword>
<feature type="transmembrane region" description="Helical" evidence="5">
    <location>
        <begin position="440"/>
        <end position="464"/>
    </location>
</feature>
<dbReference type="EMBL" id="JMFG01000002">
    <property type="protein sequence ID" value="KDA54935.1"/>
    <property type="molecule type" value="Genomic_DNA"/>
</dbReference>
<accession>A0A062Y2F4</accession>
<comment type="similarity">
    <text evidence="5">Belongs to the NRAMP family.</text>
</comment>
<evidence type="ECO:0000256" key="2">
    <source>
        <dbReference type="ARBA" id="ARBA00022692"/>
    </source>
</evidence>
<dbReference type="InterPro" id="IPR001046">
    <property type="entry name" value="NRAMP_fam"/>
</dbReference>
<evidence type="ECO:0000256" key="1">
    <source>
        <dbReference type="ARBA" id="ARBA00004141"/>
    </source>
</evidence>
<evidence type="ECO:0000259" key="6">
    <source>
        <dbReference type="Pfam" id="PF00582"/>
    </source>
</evidence>
<protein>
    <recommendedName>
        <fullName evidence="5">Divalent metal cation transporter MntH</fullName>
    </recommendedName>
</protein>
<dbReference type="GO" id="GO:0005886">
    <property type="term" value="C:plasma membrane"/>
    <property type="evidence" value="ECO:0007669"/>
    <property type="project" value="UniProtKB-SubCell"/>
</dbReference>
<keyword evidence="8" id="KW-1185">Reference proteome</keyword>
<feature type="transmembrane region" description="Helical" evidence="5">
    <location>
        <begin position="409"/>
        <end position="428"/>
    </location>
</feature>
<dbReference type="NCBIfam" id="TIGR01197">
    <property type="entry name" value="nramp"/>
    <property type="match status" value="1"/>
</dbReference>
<comment type="function">
    <text evidence="5">H(+)-stimulated, divalent metal cation uptake system.</text>
</comment>
<feature type="transmembrane region" description="Helical" evidence="5">
    <location>
        <begin position="163"/>
        <end position="186"/>
    </location>
</feature>
<keyword evidence="5" id="KW-1003">Cell membrane</keyword>
<dbReference type="GO" id="GO:0005384">
    <property type="term" value="F:manganese ion transmembrane transporter activity"/>
    <property type="evidence" value="ECO:0007669"/>
    <property type="project" value="TreeGrafter"/>
</dbReference>
<sequence>MIRAPYTKGDALEPGVIAVPPQLSFWKRLLAFSGPAYLVSVGYMDPGNWATDIAAGSKFGYALLWVLVMSNLMALLLQSLSARLGIVTRMDLAQACRALYGKKAGLALWVLAEIAIVACDLAEVLGSAIGLQLLFGLPLIAGILITALDTFLLLLLHGRGVRLLEAFIVVLVTTIGVCLALEVFLAKPGLAEVAAGLVPSLPGEGALYLAMGMLGATVMPHNIYLHSALVQSRRVAPTPAGIRSGIRFNTIDSFVALNGALFVNASLLVMAAAAFHKAGFHRVEDILEAHRLLEPILGEAIAPVAFAVALLLSGQSSTITGTLAGQIVMEGFLQLRLRPIVRRMLTRAVAIVPAVAVIATMGEKATGELLVLSQVILSLQLPFAVIPLVHLVSDGRWLGQYAIGRRLKVLAWLVAGLITGLNALLAYQEISGWLAAAGSWAWLLWVTVVPAAVGLVVFLGFVIIGPLWQRMKGLPLPEIASVHGPASMPALAPPRPPQRIAAAVDFSPADTAVLSYAVALARASGRGAQVLLFHVVESGGVRILGGEMDDREVRSDTERLELYRTELAEQGVEAVYELGFGEPAVQLARLAETHGAELMVVGSHGHVGMADLVHGTTVNHLRHLLKIPVLVVPAGS</sequence>
<dbReference type="HAMAP" id="MF_00221">
    <property type="entry name" value="NRAMP"/>
    <property type="match status" value="1"/>
</dbReference>
<evidence type="ECO:0000313" key="7">
    <source>
        <dbReference type="EMBL" id="KDA54935.1"/>
    </source>
</evidence>
<dbReference type="InterPro" id="IPR014729">
    <property type="entry name" value="Rossmann-like_a/b/a_fold"/>
</dbReference>
<dbReference type="GO" id="GO:0015086">
    <property type="term" value="F:cadmium ion transmembrane transporter activity"/>
    <property type="evidence" value="ECO:0007669"/>
    <property type="project" value="TreeGrafter"/>
</dbReference>
<dbReference type="AlphaFoldDB" id="A0A062Y2F4"/>
<evidence type="ECO:0000313" key="8">
    <source>
        <dbReference type="Proteomes" id="UP000027284"/>
    </source>
</evidence>
<dbReference type="NCBIfam" id="NF001923">
    <property type="entry name" value="PRK00701.1"/>
    <property type="match status" value="1"/>
</dbReference>
<dbReference type="PANTHER" id="PTHR11706">
    <property type="entry name" value="SOLUTE CARRIER PROTEIN FAMILY 11 MEMBER"/>
    <property type="match status" value="1"/>
</dbReference>
<keyword evidence="5" id="KW-0406">Ion transport</keyword>
<feature type="transmembrane region" description="Helical" evidence="5">
    <location>
        <begin position="135"/>
        <end position="156"/>
    </location>
</feature>
<dbReference type="Pfam" id="PF00582">
    <property type="entry name" value="Usp"/>
    <property type="match status" value="1"/>
</dbReference>
<evidence type="ECO:0000256" key="3">
    <source>
        <dbReference type="ARBA" id="ARBA00022989"/>
    </source>
</evidence>
<proteinExistence type="inferred from homology"/>
<comment type="caution">
    <text evidence="7">The sequence shown here is derived from an EMBL/GenBank/DDBJ whole genome shotgun (WGS) entry which is preliminary data.</text>
</comment>
<keyword evidence="2 5" id="KW-0812">Transmembrane</keyword>
<dbReference type="SUPFAM" id="SSF52402">
    <property type="entry name" value="Adenine nucleotide alpha hydrolases-like"/>
    <property type="match status" value="1"/>
</dbReference>
<feature type="transmembrane region" description="Helical" evidence="5">
    <location>
        <begin position="300"/>
        <end position="323"/>
    </location>
</feature>
<dbReference type="GO" id="GO:0034755">
    <property type="term" value="P:iron ion transmembrane transport"/>
    <property type="evidence" value="ECO:0007669"/>
    <property type="project" value="TreeGrafter"/>
</dbReference>
<keyword evidence="4 5" id="KW-0472">Membrane</keyword>
<feature type="transmembrane region" description="Helical" evidence="5">
    <location>
        <begin position="62"/>
        <end position="86"/>
    </location>
</feature>
<feature type="domain" description="UspA" evidence="6">
    <location>
        <begin position="498"/>
        <end position="633"/>
    </location>
</feature>
<comment type="subcellular location">
    <subcellularLocation>
        <location evidence="5">Cell membrane</location>
        <topology evidence="5">Multi-pass membrane protein</topology>
    </subcellularLocation>
    <subcellularLocation>
        <location evidence="1">Membrane</location>
        <topology evidence="1">Multi-pass membrane protein</topology>
    </subcellularLocation>
</comment>
<dbReference type="InterPro" id="IPR006016">
    <property type="entry name" value="UspA"/>
</dbReference>
<dbReference type="NCBIfam" id="NF037982">
    <property type="entry name" value="Nramp_1"/>
    <property type="match status" value="1"/>
</dbReference>
<organism evidence="7 8">
    <name type="scientific">Thermoanaerobaculum aquaticum</name>
    <dbReference type="NCBI Taxonomy" id="1312852"/>
    <lineage>
        <taxon>Bacteria</taxon>
        <taxon>Pseudomonadati</taxon>
        <taxon>Acidobacteriota</taxon>
        <taxon>Thermoanaerobaculia</taxon>
        <taxon>Thermoanaerobaculales</taxon>
        <taxon>Thermoanaerobaculaceae</taxon>
        <taxon>Thermoanaerobaculum</taxon>
    </lineage>
</organism>
<dbReference type="GO" id="GO:0015293">
    <property type="term" value="F:symporter activity"/>
    <property type="evidence" value="ECO:0007669"/>
    <property type="project" value="UniProtKB-UniRule"/>
</dbReference>
<feature type="transmembrane region" description="Helical" evidence="5">
    <location>
        <begin position="106"/>
        <end position="129"/>
    </location>
</feature>
<gene>
    <name evidence="5" type="primary">mntH</name>
    <name evidence="7" type="ORF">EG19_03795</name>
</gene>
<evidence type="ECO:0000256" key="4">
    <source>
        <dbReference type="ARBA" id="ARBA00023136"/>
    </source>
</evidence>
<feature type="transmembrane region" description="Helical" evidence="5">
    <location>
        <begin position="206"/>
        <end position="225"/>
    </location>
</feature>
<name>A0A062Y2F4_9BACT</name>
<dbReference type="STRING" id="1312852.EG19_03795"/>
<dbReference type="Proteomes" id="UP000027284">
    <property type="component" value="Unassembled WGS sequence"/>
</dbReference>
<evidence type="ECO:0000256" key="5">
    <source>
        <dbReference type="HAMAP-Rule" id="MF_00221"/>
    </source>
</evidence>
<feature type="transmembrane region" description="Helical" evidence="5">
    <location>
        <begin position="254"/>
        <end position="275"/>
    </location>
</feature>
<keyword evidence="5" id="KW-0769">Symport</keyword>
<dbReference type="GO" id="GO:0046872">
    <property type="term" value="F:metal ion binding"/>
    <property type="evidence" value="ECO:0007669"/>
    <property type="project" value="UniProtKB-UniRule"/>
</dbReference>
<dbReference type="PANTHER" id="PTHR11706:SF101">
    <property type="entry name" value="MANGANESE TRANSPORTER SMF1"/>
    <property type="match status" value="1"/>
</dbReference>
<dbReference type="CDD" id="cd00293">
    <property type="entry name" value="USP-like"/>
    <property type="match status" value="1"/>
</dbReference>